<dbReference type="InParanoid" id="A0A2G5CEH1"/>
<reference evidence="2 3" key="1">
    <citation type="submission" date="2017-09" db="EMBL/GenBank/DDBJ databases">
        <title>WGS assembly of Aquilegia coerulea Goldsmith.</title>
        <authorList>
            <person name="Hodges S."/>
            <person name="Kramer E."/>
            <person name="Nordborg M."/>
            <person name="Tomkins J."/>
            <person name="Borevitz J."/>
            <person name="Derieg N."/>
            <person name="Yan J."/>
            <person name="Mihaltcheva S."/>
            <person name="Hayes R.D."/>
            <person name="Rokhsar D."/>
        </authorList>
    </citation>
    <scope>NUCLEOTIDE SEQUENCE [LARGE SCALE GENOMIC DNA]</scope>
    <source>
        <strain evidence="3">cv. Goldsmith</strain>
    </source>
</reference>
<dbReference type="Proteomes" id="UP000230069">
    <property type="component" value="Unassembled WGS sequence"/>
</dbReference>
<keyword evidence="3" id="KW-1185">Reference proteome</keyword>
<feature type="domain" description="FAR1" evidence="1">
    <location>
        <begin position="63"/>
        <end position="149"/>
    </location>
</feature>
<evidence type="ECO:0000259" key="1">
    <source>
        <dbReference type="Pfam" id="PF03101"/>
    </source>
</evidence>
<evidence type="ECO:0000313" key="3">
    <source>
        <dbReference type="Proteomes" id="UP000230069"/>
    </source>
</evidence>
<dbReference type="InterPro" id="IPR004330">
    <property type="entry name" value="FAR1_DNA_bnd_dom"/>
</dbReference>
<gene>
    <name evidence="2" type="ORF">AQUCO_05800054v1</name>
</gene>
<name>A0A2G5CEH1_AQUCA</name>
<dbReference type="Pfam" id="PF03101">
    <property type="entry name" value="FAR1"/>
    <property type="match status" value="1"/>
</dbReference>
<dbReference type="AlphaFoldDB" id="A0A2G5CEH1"/>
<organism evidence="2 3">
    <name type="scientific">Aquilegia coerulea</name>
    <name type="common">Rocky mountain columbine</name>
    <dbReference type="NCBI Taxonomy" id="218851"/>
    <lineage>
        <taxon>Eukaryota</taxon>
        <taxon>Viridiplantae</taxon>
        <taxon>Streptophyta</taxon>
        <taxon>Embryophyta</taxon>
        <taxon>Tracheophyta</taxon>
        <taxon>Spermatophyta</taxon>
        <taxon>Magnoliopsida</taxon>
        <taxon>Ranunculales</taxon>
        <taxon>Ranunculaceae</taxon>
        <taxon>Thalictroideae</taxon>
        <taxon>Aquilegia</taxon>
    </lineage>
</organism>
<dbReference type="OrthoDB" id="1894539at2759"/>
<accession>A0A2G5CEH1</accession>
<dbReference type="PANTHER" id="PTHR46328">
    <property type="entry name" value="FAR-RED IMPAIRED RESPONSIVE (FAR1) FAMILY PROTEIN-RELATED"/>
    <property type="match status" value="1"/>
</dbReference>
<dbReference type="EMBL" id="KZ305075">
    <property type="protein sequence ID" value="PIA29672.1"/>
    <property type="molecule type" value="Genomic_DNA"/>
</dbReference>
<proteinExistence type="predicted"/>
<sequence>MDTADITYSSTNFSPKDQVVGIDDQEMREGHLHVLNDIDLEKSDETIYEGLTFESENEAYEQYYLYAWKVGFSVRKAKKYLRADGSVRSRIFVCSKEGERQKDKRCKYVRKERKDRIEKRTGCKARMVVKNRENEWIVSEIVHQHNHPLGILSKTITPLDDKDRKIRELSEELQREKKLRIACQNSLNQILKDIEEHTQNLSSKVEVAVTNMKELESDEQASPDPHRR</sequence>
<evidence type="ECO:0000313" key="2">
    <source>
        <dbReference type="EMBL" id="PIA29672.1"/>
    </source>
</evidence>
<protein>
    <recommendedName>
        <fullName evidence="1">FAR1 domain-containing protein</fullName>
    </recommendedName>
</protein>
<dbReference type="STRING" id="218851.A0A2G5CEH1"/>